<comment type="caution">
    <text evidence="1">The sequence shown here is derived from an EMBL/GenBank/DDBJ whole genome shotgun (WGS) entry which is preliminary data.</text>
</comment>
<keyword evidence="2" id="KW-1185">Reference proteome</keyword>
<gene>
    <name evidence="1" type="ORF">BSTOLATCC_MIC31333</name>
</gene>
<sequence length="86" mass="9853">MTSSVKNTQGFLILQITTNICKKLIIKDQNCSCDANAILTTDGCDFFCEYWCSTCRGQEYFSCLEFVKGKLVDNAYLYQYLTKFKA</sequence>
<evidence type="ECO:0000313" key="1">
    <source>
        <dbReference type="EMBL" id="CAG9322307.1"/>
    </source>
</evidence>
<organism evidence="1 2">
    <name type="scientific">Blepharisma stoltei</name>
    <dbReference type="NCBI Taxonomy" id="1481888"/>
    <lineage>
        <taxon>Eukaryota</taxon>
        <taxon>Sar</taxon>
        <taxon>Alveolata</taxon>
        <taxon>Ciliophora</taxon>
        <taxon>Postciliodesmatophora</taxon>
        <taxon>Heterotrichea</taxon>
        <taxon>Heterotrichida</taxon>
        <taxon>Blepharismidae</taxon>
        <taxon>Blepharisma</taxon>
    </lineage>
</organism>
<name>A0AAU9J9D8_9CILI</name>
<accession>A0AAU9J9D8</accession>
<dbReference type="Proteomes" id="UP001162131">
    <property type="component" value="Unassembled WGS sequence"/>
</dbReference>
<reference evidence="1" key="1">
    <citation type="submission" date="2021-09" db="EMBL/GenBank/DDBJ databases">
        <authorList>
            <consortium name="AG Swart"/>
            <person name="Singh M."/>
            <person name="Singh A."/>
            <person name="Seah K."/>
            <person name="Emmerich C."/>
        </authorList>
    </citation>
    <scope>NUCLEOTIDE SEQUENCE</scope>
    <source>
        <strain evidence="1">ATCC30299</strain>
    </source>
</reference>
<dbReference type="EMBL" id="CAJZBQ010000031">
    <property type="protein sequence ID" value="CAG9322307.1"/>
    <property type="molecule type" value="Genomic_DNA"/>
</dbReference>
<protein>
    <submittedName>
        <fullName evidence="1">Uncharacterized protein</fullName>
    </submittedName>
</protein>
<evidence type="ECO:0000313" key="2">
    <source>
        <dbReference type="Proteomes" id="UP001162131"/>
    </source>
</evidence>
<dbReference type="AlphaFoldDB" id="A0AAU9J9D8"/>
<proteinExistence type="predicted"/>